<keyword evidence="5" id="KW-1185">Reference proteome</keyword>
<sequence>MKAVIITRPGDPSVLQVQERPEPAYADNEVLIKVMAAGVNRPDVFQRKGNYPPPAGAPQDIPGLEIAGVVVAIGATVTHLMVGDKVCALVAGGGYAEYCNAPEEQCLPIPENLSFTEAASLPETFFTVWSNVFDRAGLKDGETLLVHGGSSGIGVAAIQMAKALGHTVYVTAGSADKCRFCEALGAAKAINYKTENFADVINDITAGKGVDVILDMIGGDYTTGNIKSLAVEGRLVLINAMNGSNVQIDLAQVMRKRLVITGSMLRSREVEFKGAIAHKLKAIIWPLLASGKIKPIINAVFPASEAEKAHQLMESSGHIGKIVLDFDYQFAL</sequence>
<name>A0A5B8VZ52_9SPHI</name>
<dbReference type="InterPro" id="IPR014189">
    <property type="entry name" value="Quinone_OxRdtase_PIG3"/>
</dbReference>
<dbReference type="RefSeq" id="WP_147052974.1">
    <property type="nucleotide sequence ID" value="NZ_CP042437.1"/>
</dbReference>
<dbReference type="GO" id="GO:0070402">
    <property type="term" value="F:NADPH binding"/>
    <property type="evidence" value="ECO:0007669"/>
    <property type="project" value="TreeGrafter"/>
</dbReference>
<proteinExistence type="predicted"/>
<dbReference type="AlphaFoldDB" id="A0A5B8VZ52"/>
<dbReference type="Gene3D" id="3.90.180.10">
    <property type="entry name" value="Medium-chain alcohol dehydrogenases, catalytic domain"/>
    <property type="match status" value="1"/>
</dbReference>
<accession>A0A5B8VZ52</accession>
<reference evidence="4 5" key="1">
    <citation type="journal article" date="2013" name="J. Microbiol.">
        <title>Mucilaginibacter ginsenosidivorax sp. nov., with ginsenoside converting activity isolated from sediment.</title>
        <authorList>
            <person name="Kim J.K."/>
            <person name="Choi T.E."/>
            <person name="Liu Q.M."/>
            <person name="Park H.Y."/>
            <person name="Yi T.H."/>
            <person name="Yoon M.H."/>
            <person name="Kim S.C."/>
            <person name="Im W.T."/>
        </authorList>
    </citation>
    <scope>NUCLEOTIDE SEQUENCE [LARGE SCALE GENOMIC DNA]</scope>
    <source>
        <strain evidence="4 5">KHI28</strain>
    </source>
</reference>
<keyword evidence="2" id="KW-0560">Oxidoreductase</keyword>
<dbReference type="Pfam" id="PF08240">
    <property type="entry name" value="ADH_N"/>
    <property type="match status" value="1"/>
</dbReference>
<dbReference type="NCBIfam" id="TIGR02824">
    <property type="entry name" value="quinone_pig3"/>
    <property type="match status" value="1"/>
</dbReference>
<dbReference type="PANTHER" id="PTHR48106:SF8">
    <property type="entry name" value="OS02G0805600 PROTEIN"/>
    <property type="match status" value="1"/>
</dbReference>
<dbReference type="Proteomes" id="UP000321362">
    <property type="component" value="Chromosome"/>
</dbReference>
<dbReference type="InterPro" id="IPR020843">
    <property type="entry name" value="ER"/>
</dbReference>
<dbReference type="OrthoDB" id="9787435at2"/>
<dbReference type="CDD" id="cd05276">
    <property type="entry name" value="p53_inducible_oxidoreductase"/>
    <property type="match status" value="1"/>
</dbReference>
<evidence type="ECO:0000259" key="3">
    <source>
        <dbReference type="SMART" id="SM00829"/>
    </source>
</evidence>
<keyword evidence="1" id="KW-0521">NADP</keyword>
<organism evidence="4 5">
    <name type="scientific">Mucilaginibacter ginsenosidivorax</name>
    <dbReference type="NCBI Taxonomy" id="862126"/>
    <lineage>
        <taxon>Bacteria</taxon>
        <taxon>Pseudomonadati</taxon>
        <taxon>Bacteroidota</taxon>
        <taxon>Sphingobacteriia</taxon>
        <taxon>Sphingobacteriales</taxon>
        <taxon>Sphingobacteriaceae</taxon>
        <taxon>Mucilaginibacter</taxon>
    </lineage>
</organism>
<evidence type="ECO:0000313" key="5">
    <source>
        <dbReference type="Proteomes" id="UP000321362"/>
    </source>
</evidence>
<dbReference type="EMBL" id="CP042437">
    <property type="protein sequence ID" value="QEC75786.1"/>
    <property type="molecule type" value="Genomic_DNA"/>
</dbReference>
<dbReference type="PANTHER" id="PTHR48106">
    <property type="entry name" value="QUINONE OXIDOREDUCTASE PIG3-RELATED"/>
    <property type="match status" value="1"/>
</dbReference>
<dbReference type="Gene3D" id="3.40.50.720">
    <property type="entry name" value="NAD(P)-binding Rossmann-like Domain"/>
    <property type="match status" value="1"/>
</dbReference>
<dbReference type="InterPro" id="IPR011032">
    <property type="entry name" value="GroES-like_sf"/>
</dbReference>
<dbReference type="Pfam" id="PF00107">
    <property type="entry name" value="ADH_zinc_N"/>
    <property type="match status" value="1"/>
</dbReference>
<dbReference type="SUPFAM" id="SSF50129">
    <property type="entry name" value="GroES-like"/>
    <property type="match status" value="1"/>
</dbReference>
<evidence type="ECO:0000256" key="1">
    <source>
        <dbReference type="ARBA" id="ARBA00022857"/>
    </source>
</evidence>
<feature type="domain" description="Enoyl reductase (ER)" evidence="3">
    <location>
        <begin position="10"/>
        <end position="324"/>
    </location>
</feature>
<dbReference type="SUPFAM" id="SSF51735">
    <property type="entry name" value="NAD(P)-binding Rossmann-fold domains"/>
    <property type="match status" value="1"/>
</dbReference>
<dbReference type="KEGG" id="mgk:FSB76_07405"/>
<dbReference type="SMART" id="SM00829">
    <property type="entry name" value="PKS_ER"/>
    <property type="match status" value="1"/>
</dbReference>
<protein>
    <submittedName>
        <fullName evidence="4">NAD(P)H-quinone oxidoreductase</fullName>
    </submittedName>
</protein>
<dbReference type="InterPro" id="IPR036291">
    <property type="entry name" value="NAD(P)-bd_dom_sf"/>
</dbReference>
<gene>
    <name evidence="4" type="ORF">FSB76_07405</name>
</gene>
<evidence type="ECO:0000313" key="4">
    <source>
        <dbReference type="EMBL" id="QEC75786.1"/>
    </source>
</evidence>
<dbReference type="InterPro" id="IPR013154">
    <property type="entry name" value="ADH-like_N"/>
</dbReference>
<evidence type="ECO:0000256" key="2">
    <source>
        <dbReference type="ARBA" id="ARBA00023002"/>
    </source>
</evidence>
<dbReference type="GO" id="GO:0016651">
    <property type="term" value="F:oxidoreductase activity, acting on NAD(P)H"/>
    <property type="evidence" value="ECO:0007669"/>
    <property type="project" value="TreeGrafter"/>
</dbReference>
<dbReference type="InterPro" id="IPR013149">
    <property type="entry name" value="ADH-like_C"/>
</dbReference>